<protein>
    <submittedName>
        <fullName evidence="1">Trans-zeatin O-beta-D-glucosyltransferase</fullName>
        <ecNumber evidence="1">2.4.1.203</ecNumber>
    </submittedName>
</protein>
<gene>
    <name evidence="1" type="ORF">CDL12_11284</name>
</gene>
<keyword evidence="1" id="KW-0808">Transferase</keyword>
<dbReference type="AlphaFoldDB" id="A0A2G9HEW5"/>
<proteinExistence type="predicted"/>
<evidence type="ECO:0000313" key="2">
    <source>
        <dbReference type="Proteomes" id="UP000231279"/>
    </source>
</evidence>
<dbReference type="PANTHER" id="PTHR48044">
    <property type="entry name" value="GLYCOSYLTRANSFERASE"/>
    <property type="match status" value="1"/>
</dbReference>
<dbReference type="GO" id="GO:0050403">
    <property type="term" value="F:trans-zeatin O-beta-D-glucosyltransferase activity"/>
    <property type="evidence" value="ECO:0007669"/>
    <property type="project" value="UniProtKB-EC"/>
</dbReference>
<dbReference type="EMBL" id="NKXS01001962">
    <property type="protein sequence ID" value="PIN16061.1"/>
    <property type="molecule type" value="Genomic_DNA"/>
</dbReference>
<organism evidence="1 2">
    <name type="scientific">Handroanthus impetiginosus</name>
    <dbReference type="NCBI Taxonomy" id="429701"/>
    <lineage>
        <taxon>Eukaryota</taxon>
        <taxon>Viridiplantae</taxon>
        <taxon>Streptophyta</taxon>
        <taxon>Embryophyta</taxon>
        <taxon>Tracheophyta</taxon>
        <taxon>Spermatophyta</taxon>
        <taxon>Magnoliopsida</taxon>
        <taxon>eudicotyledons</taxon>
        <taxon>Gunneridae</taxon>
        <taxon>Pentapetalae</taxon>
        <taxon>asterids</taxon>
        <taxon>lamiids</taxon>
        <taxon>Lamiales</taxon>
        <taxon>Bignoniaceae</taxon>
        <taxon>Crescentiina</taxon>
        <taxon>Tabebuia alliance</taxon>
        <taxon>Handroanthus</taxon>
    </lineage>
</organism>
<dbReference type="GO" id="GO:1901135">
    <property type="term" value="P:carbohydrate derivative metabolic process"/>
    <property type="evidence" value="ECO:0007669"/>
    <property type="project" value="UniProtKB-ARBA"/>
</dbReference>
<comment type="caution">
    <text evidence="1">The sequence shown here is derived from an EMBL/GenBank/DDBJ whole genome shotgun (WGS) entry which is preliminary data.</text>
</comment>
<dbReference type="PANTHER" id="PTHR48044:SF22">
    <property type="entry name" value="GLYCOSYLTRANSFERASE"/>
    <property type="match status" value="1"/>
</dbReference>
<dbReference type="SUPFAM" id="SSF53756">
    <property type="entry name" value="UDP-Glycosyltransferase/glycogen phosphorylase"/>
    <property type="match status" value="1"/>
</dbReference>
<name>A0A2G9HEW5_9LAMI</name>
<dbReference type="OrthoDB" id="5835829at2759"/>
<accession>A0A2G9HEW5</accession>
<dbReference type="EC" id="2.4.1.203" evidence="1"/>
<evidence type="ECO:0000313" key="1">
    <source>
        <dbReference type="EMBL" id="PIN16061.1"/>
    </source>
</evidence>
<sequence length="92" mass="10191">MGIGVSIATWPLHSDQLGYSALTTKVLKIGMEVKRQSRVNELVGSSRVEKVVRILIGLEEGDRLRKRAVELGERVKSSLRKISIQLDDGCLC</sequence>
<dbReference type="STRING" id="429701.A0A2G9HEW5"/>
<dbReference type="Proteomes" id="UP000231279">
    <property type="component" value="Unassembled WGS sequence"/>
</dbReference>
<dbReference type="Gene3D" id="3.40.50.2000">
    <property type="entry name" value="Glycogen Phosphorylase B"/>
    <property type="match status" value="1"/>
</dbReference>
<keyword evidence="1" id="KW-0328">Glycosyltransferase</keyword>
<reference evidence="2" key="1">
    <citation type="journal article" date="2018" name="Gigascience">
        <title>Genome assembly of the Pink Ipe (Handroanthus impetiginosus, Bignoniaceae), a highly valued, ecologically keystone Neotropical timber forest tree.</title>
        <authorList>
            <person name="Silva-Junior O.B."/>
            <person name="Grattapaglia D."/>
            <person name="Novaes E."/>
            <person name="Collevatti R.G."/>
        </authorList>
    </citation>
    <scope>NUCLEOTIDE SEQUENCE [LARGE SCALE GENOMIC DNA]</scope>
    <source>
        <strain evidence="2">cv. UFG-1</strain>
    </source>
</reference>
<keyword evidence="2" id="KW-1185">Reference proteome</keyword>